<gene>
    <name evidence="2" type="ORF">AMATHDRAFT_42011</name>
</gene>
<keyword evidence="3" id="KW-1185">Reference proteome</keyword>
<dbReference type="PROSITE" id="PS50011">
    <property type="entry name" value="PROTEIN_KINASE_DOM"/>
    <property type="match status" value="1"/>
</dbReference>
<dbReference type="Proteomes" id="UP000242287">
    <property type="component" value="Unassembled WGS sequence"/>
</dbReference>
<proteinExistence type="predicted"/>
<accession>A0A2A9NM10</accession>
<dbReference type="InterPro" id="IPR011009">
    <property type="entry name" value="Kinase-like_dom_sf"/>
</dbReference>
<evidence type="ECO:0000259" key="1">
    <source>
        <dbReference type="PROSITE" id="PS50011"/>
    </source>
</evidence>
<reference evidence="2 3" key="1">
    <citation type="submission" date="2014-02" db="EMBL/GenBank/DDBJ databases">
        <title>Transposable element dynamics among asymbiotic and ectomycorrhizal Amanita fungi.</title>
        <authorList>
            <consortium name="DOE Joint Genome Institute"/>
            <person name="Hess J."/>
            <person name="Skrede I."/>
            <person name="Wolfe B."/>
            <person name="LaButti K."/>
            <person name="Ohm R.A."/>
            <person name="Grigoriev I.V."/>
            <person name="Pringle A."/>
        </authorList>
    </citation>
    <scope>NUCLEOTIDE SEQUENCE [LARGE SCALE GENOMIC DNA]</scope>
    <source>
        <strain evidence="2 3">SKay4041</strain>
    </source>
</reference>
<evidence type="ECO:0000313" key="2">
    <source>
        <dbReference type="EMBL" id="PFH48742.1"/>
    </source>
</evidence>
<dbReference type="OrthoDB" id="3261131at2759"/>
<protein>
    <recommendedName>
        <fullName evidence="1">Protein kinase domain-containing protein</fullName>
    </recommendedName>
</protein>
<dbReference type="SUPFAM" id="SSF56112">
    <property type="entry name" value="Protein kinase-like (PK-like)"/>
    <property type="match status" value="1"/>
</dbReference>
<name>A0A2A9NM10_9AGAR</name>
<sequence>MPQTRSQTTSRLEKEPEPEPIELDWLFLDRSLKPRVIDIELPFHAFFNRPKQRISLDDVAEEGWSKTFTDVEEIATEIPLTHELSRSLGQSMEKDSVHLIITGHRAAESAQVEASDMLTGLPDIIRYVNALKYAKPSLAAGAKSTEYIKIQRSDAKAIYDGRYALGGHATAAPPIQIFHPVFEAFIRRLTSNAVALGRNNLSEPDGMIKFEVEGTHVPILIIEIKKELGDGGSDPTTQVGLSSRANWIENEFSDRLTDMLWVGHGSAHPEIGVEQLAHVFQALHDSLLDLARYYQSLILGTDGIKPFNAMGRDVPHPRFFPYPTSFTSETQTVEFDYVRRMENDAGCVTFLAKTRESEPRDIVVKFVLTYGNDVHKLLAAKGFAPDILYHGGIPEAGTILSHIPFPENAIEWRRLLPQMKMVVMDYVKESTPPVNLDNARTQLDAALRLLHEAGYAFGDLRQPNVLFDCNEKLKLIDFDWAGQYNQADQVADDPFDTRYAHYPPALSTTIEWAKGAKSFGCILPQHDREMMETLLKQLYESPQV</sequence>
<dbReference type="Gene3D" id="1.10.510.10">
    <property type="entry name" value="Transferase(Phosphotransferase) domain 1"/>
    <property type="match status" value="1"/>
</dbReference>
<feature type="domain" description="Protein kinase" evidence="1">
    <location>
        <begin position="265"/>
        <end position="544"/>
    </location>
</feature>
<evidence type="ECO:0000313" key="3">
    <source>
        <dbReference type="Proteomes" id="UP000242287"/>
    </source>
</evidence>
<dbReference type="EMBL" id="KZ302051">
    <property type="protein sequence ID" value="PFH48742.1"/>
    <property type="molecule type" value="Genomic_DNA"/>
</dbReference>
<dbReference type="InterPro" id="IPR000719">
    <property type="entry name" value="Prot_kinase_dom"/>
</dbReference>
<dbReference type="STRING" id="703135.A0A2A9NM10"/>
<organism evidence="2 3">
    <name type="scientific">Amanita thiersii Skay4041</name>
    <dbReference type="NCBI Taxonomy" id="703135"/>
    <lineage>
        <taxon>Eukaryota</taxon>
        <taxon>Fungi</taxon>
        <taxon>Dikarya</taxon>
        <taxon>Basidiomycota</taxon>
        <taxon>Agaricomycotina</taxon>
        <taxon>Agaricomycetes</taxon>
        <taxon>Agaricomycetidae</taxon>
        <taxon>Agaricales</taxon>
        <taxon>Pluteineae</taxon>
        <taxon>Amanitaceae</taxon>
        <taxon>Amanita</taxon>
    </lineage>
</organism>
<dbReference type="GO" id="GO:0005524">
    <property type="term" value="F:ATP binding"/>
    <property type="evidence" value="ECO:0007669"/>
    <property type="project" value="InterPro"/>
</dbReference>
<dbReference type="GO" id="GO:0004672">
    <property type="term" value="F:protein kinase activity"/>
    <property type="evidence" value="ECO:0007669"/>
    <property type="project" value="InterPro"/>
</dbReference>
<dbReference type="AlphaFoldDB" id="A0A2A9NM10"/>